<dbReference type="SUPFAM" id="SSF53335">
    <property type="entry name" value="S-adenosyl-L-methionine-dependent methyltransferases"/>
    <property type="match status" value="1"/>
</dbReference>
<accession>A0A0G2A4E4</accession>
<dbReference type="Proteomes" id="UP000034740">
    <property type="component" value="Unassembled WGS sequence"/>
</dbReference>
<proteinExistence type="predicted"/>
<dbReference type="PANTHER" id="PTHR34203:SF13">
    <property type="entry name" value="EXPRESSED PROTEIN"/>
    <property type="match status" value="1"/>
</dbReference>
<dbReference type="GO" id="GO:0008168">
    <property type="term" value="F:methyltransferase activity"/>
    <property type="evidence" value="ECO:0007669"/>
    <property type="project" value="UniProtKB-KW"/>
</dbReference>
<organism evidence="2 3">
    <name type="scientific">Candidatus Adlerbacteria bacterium GW2011_GWA1_54_10</name>
    <dbReference type="NCBI Taxonomy" id="1618605"/>
    <lineage>
        <taxon>Bacteria</taxon>
        <taxon>Candidatus Adleribacteriota</taxon>
    </lineage>
</organism>
<gene>
    <name evidence="2" type="ORF">UY83_C0003G0021</name>
</gene>
<dbReference type="Pfam" id="PF05050">
    <property type="entry name" value="Methyltransf_21"/>
    <property type="match status" value="1"/>
</dbReference>
<dbReference type="AlphaFoldDB" id="A0A0G2A4E4"/>
<protein>
    <submittedName>
        <fullName evidence="2">Methyltransferase FkbM family</fullName>
    </submittedName>
</protein>
<dbReference type="Gene3D" id="3.40.50.150">
    <property type="entry name" value="Vaccinia Virus protein VP39"/>
    <property type="match status" value="1"/>
</dbReference>
<evidence type="ECO:0000313" key="3">
    <source>
        <dbReference type="Proteomes" id="UP000034740"/>
    </source>
</evidence>
<dbReference type="GO" id="GO:0032259">
    <property type="term" value="P:methylation"/>
    <property type="evidence" value="ECO:0007669"/>
    <property type="project" value="UniProtKB-KW"/>
</dbReference>
<dbReference type="InterPro" id="IPR006342">
    <property type="entry name" value="FkbM_mtfrase"/>
</dbReference>
<evidence type="ECO:0000259" key="1">
    <source>
        <dbReference type="Pfam" id="PF05050"/>
    </source>
</evidence>
<keyword evidence="2" id="KW-0808">Transferase</keyword>
<dbReference type="PANTHER" id="PTHR34203">
    <property type="entry name" value="METHYLTRANSFERASE, FKBM FAMILY PROTEIN"/>
    <property type="match status" value="1"/>
</dbReference>
<evidence type="ECO:0000313" key="2">
    <source>
        <dbReference type="EMBL" id="KKW35737.1"/>
    </source>
</evidence>
<dbReference type="NCBIfam" id="TIGR01444">
    <property type="entry name" value="fkbM_fam"/>
    <property type="match status" value="1"/>
</dbReference>
<sequence length="258" mass="29377">MRVVKEYWQTAEALGGDDFWGRMLLFLRLAGIPLRKKIFGLRPRRLKLEYEGRVFALCIRDGADVAVLREVFAEQEYATAQPAPKKIIDIGSHMGASAAFFACRYPEARIIAYEPDPRNFLLLQENMRQFPLVSCEQAAVSDRAGERPFFANKTSSISSSLLRRGGSEEELHVRSVSLLDILQRENPDLVKFDAEGGEWDMFASAGVELKRCGTFVGEVHFDLIKKSEEEFTALFSGFEYSERSVGHHRSIFFFYLRA</sequence>
<dbReference type="InterPro" id="IPR052514">
    <property type="entry name" value="SAM-dependent_MTase"/>
</dbReference>
<dbReference type="InterPro" id="IPR029063">
    <property type="entry name" value="SAM-dependent_MTases_sf"/>
</dbReference>
<keyword evidence="2" id="KW-0489">Methyltransferase</keyword>
<feature type="domain" description="Methyltransferase FkbM" evidence="1">
    <location>
        <begin position="89"/>
        <end position="231"/>
    </location>
</feature>
<name>A0A0G2A4E4_9BACT</name>
<comment type="caution">
    <text evidence="2">The sequence shown here is derived from an EMBL/GenBank/DDBJ whole genome shotgun (WGS) entry which is preliminary data.</text>
</comment>
<dbReference type="EMBL" id="LCRO01000003">
    <property type="protein sequence ID" value="KKW35737.1"/>
    <property type="molecule type" value="Genomic_DNA"/>
</dbReference>
<reference evidence="2 3" key="1">
    <citation type="journal article" date="2015" name="Nature">
        <title>rRNA introns, odd ribosomes, and small enigmatic genomes across a large radiation of phyla.</title>
        <authorList>
            <person name="Brown C.T."/>
            <person name="Hug L.A."/>
            <person name="Thomas B.C."/>
            <person name="Sharon I."/>
            <person name="Castelle C.J."/>
            <person name="Singh A."/>
            <person name="Wilkins M.J."/>
            <person name="Williams K.H."/>
            <person name="Banfield J.F."/>
        </authorList>
    </citation>
    <scope>NUCLEOTIDE SEQUENCE [LARGE SCALE GENOMIC DNA]</scope>
</reference>